<evidence type="ECO:0000313" key="2">
    <source>
        <dbReference type="Proteomes" id="UP000294498"/>
    </source>
</evidence>
<sequence length="261" mass="29833">MRTPVRLFVFVLALLVSGLLMTQKGTAQTMVKGTVYDVTQKIPLNAVSVVSKSGPQTVTDSVGTYKIIVNDRDSIYFSYLGKRSPWFAVSDLTNPWAFDISLNVVAPELPPIYITKNSYREDSLQNRREYEKIFDYHKPGLSTTSNGPESGSAGVGLDLDDLINSFRFRYNNRQKGYQKFFEWEEHEKYIDHRFSKPLIKKLTNLNDDQIPNFIKQYRPSYEFMEGTTDADLGVYIVKCKADWDTGHPSPASAMMTTYKTR</sequence>
<comment type="caution">
    <text evidence="1">The sequence shown here is derived from an EMBL/GenBank/DDBJ whole genome shotgun (WGS) entry which is preliminary data.</text>
</comment>
<gene>
    <name evidence="1" type="ORF">EDB95_0718</name>
</gene>
<name>A0A4R8DPD1_9BACT</name>
<proteinExistence type="predicted"/>
<dbReference type="EMBL" id="SODV01000001">
    <property type="protein sequence ID" value="TDW99708.1"/>
    <property type="molecule type" value="Genomic_DNA"/>
</dbReference>
<dbReference type="OrthoDB" id="714262at2"/>
<protein>
    <recommendedName>
        <fullName evidence="3">Carboxypeptidase-like protein</fullName>
    </recommendedName>
</protein>
<evidence type="ECO:0000313" key="1">
    <source>
        <dbReference type="EMBL" id="TDW99708.1"/>
    </source>
</evidence>
<evidence type="ECO:0008006" key="3">
    <source>
        <dbReference type="Google" id="ProtNLM"/>
    </source>
</evidence>
<dbReference type="RefSeq" id="WP_133990639.1">
    <property type="nucleotide sequence ID" value="NZ_SODV01000001.1"/>
</dbReference>
<keyword evidence="2" id="KW-1185">Reference proteome</keyword>
<accession>A0A4R8DPD1</accession>
<dbReference type="Proteomes" id="UP000294498">
    <property type="component" value="Unassembled WGS sequence"/>
</dbReference>
<organism evidence="1 2">
    <name type="scientific">Dinghuibacter silviterrae</name>
    <dbReference type="NCBI Taxonomy" id="1539049"/>
    <lineage>
        <taxon>Bacteria</taxon>
        <taxon>Pseudomonadati</taxon>
        <taxon>Bacteroidota</taxon>
        <taxon>Chitinophagia</taxon>
        <taxon>Chitinophagales</taxon>
        <taxon>Chitinophagaceae</taxon>
        <taxon>Dinghuibacter</taxon>
    </lineage>
</organism>
<reference evidence="1 2" key="1">
    <citation type="submission" date="2019-03" db="EMBL/GenBank/DDBJ databases">
        <title>Genomic Encyclopedia of Type Strains, Phase IV (KMG-IV): sequencing the most valuable type-strain genomes for metagenomic binning, comparative biology and taxonomic classification.</title>
        <authorList>
            <person name="Goeker M."/>
        </authorList>
    </citation>
    <scope>NUCLEOTIDE SEQUENCE [LARGE SCALE GENOMIC DNA]</scope>
    <source>
        <strain evidence="1 2">DSM 100059</strain>
    </source>
</reference>
<dbReference type="AlphaFoldDB" id="A0A4R8DPD1"/>